<dbReference type="InterPro" id="IPR013128">
    <property type="entry name" value="Peptidase_C1A"/>
</dbReference>
<feature type="domain" description="Peptidase C1A papain C-terminal" evidence="2">
    <location>
        <begin position="63"/>
        <end position="282"/>
    </location>
</feature>
<dbReference type="Pfam" id="PF00112">
    <property type="entry name" value="Peptidase_C1"/>
    <property type="match status" value="1"/>
</dbReference>
<dbReference type="CDD" id="cd02619">
    <property type="entry name" value="Peptidase_C1"/>
    <property type="match status" value="1"/>
</dbReference>
<dbReference type="Gene3D" id="3.90.70.10">
    <property type="entry name" value="Cysteine proteinases"/>
    <property type="match status" value="1"/>
</dbReference>
<dbReference type="EMBL" id="VORY01000026">
    <property type="protein sequence ID" value="TXD92099.1"/>
    <property type="molecule type" value="Genomic_DNA"/>
</dbReference>
<dbReference type="OrthoDB" id="3648721at2"/>
<accession>A0A5C6ZQL7</accession>
<evidence type="ECO:0000313" key="3">
    <source>
        <dbReference type="EMBL" id="TXD92099.1"/>
    </source>
</evidence>
<dbReference type="SUPFAM" id="SSF54001">
    <property type="entry name" value="Cysteine proteinases"/>
    <property type="match status" value="1"/>
</dbReference>
<name>A0A5C6ZQL7_9FLAO</name>
<dbReference type="InterPro" id="IPR000668">
    <property type="entry name" value="Peptidase_C1A_C"/>
</dbReference>
<dbReference type="RefSeq" id="WP_146934336.1">
    <property type="nucleotide sequence ID" value="NZ_CBCSHZ010000017.1"/>
</dbReference>
<evidence type="ECO:0000256" key="1">
    <source>
        <dbReference type="ARBA" id="ARBA00008455"/>
    </source>
</evidence>
<dbReference type="Proteomes" id="UP000321367">
    <property type="component" value="Unassembled WGS sequence"/>
</dbReference>
<dbReference type="PANTHER" id="PTHR12411">
    <property type="entry name" value="CYSTEINE PROTEASE FAMILY C1-RELATED"/>
    <property type="match status" value="1"/>
</dbReference>
<comment type="similarity">
    <text evidence="1">Belongs to the peptidase C1 family.</text>
</comment>
<dbReference type="AlphaFoldDB" id="A0A5C6ZQL7"/>
<dbReference type="GO" id="GO:0008234">
    <property type="term" value="F:cysteine-type peptidase activity"/>
    <property type="evidence" value="ECO:0007669"/>
    <property type="project" value="InterPro"/>
</dbReference>
<comment type="caution">
    <text evidence="3">The sequence shown here is derived from an EMBL/GenBank/DDBJ whole genome shotgun (WGS) entry which is preliminary data.</text>
</comment>
<dbReference type="SMART" id="SM00645">
    <property type="entry name" value="Pept_C1"/>
    <property type="match status" value="1"/>
</dbReference>
<sequence>MRKNRLILFFIVACLCSCQNEPVGLPSEIEELEFATGSICNGNGEYKIDNNNLLVNYVIPNNLPDSYDLSHLLPPIGNQGQQGSCVSWAISYYMKSLQEGIESNNQPFTTTSTMSPAYTYNQLAQGNCLGTQITETLELLKDKGVCSLASFPYNDTSCSLQPNEEQNDLASTYKISDYKSLSGQNMVLEMKALINEKTPVIIGAYLSSEFGKIDNFGLAAYREHLVNYSLERCHAMLVIGYSDDYSAFKVVNSWGNEWGNDGFVWIDYKAFENVLDEAAEFRVINQAYIAYDL</sequence>
<organism evidence="3 4">
    <name type="scientific">Gillisia hiemivivida</name>
    <dbReference type="NCBI Taxonomy" id="291190"/>
    <lineage>
        <taxon>Bacteria</taxon>
        <taxon>Pseudomonadati</taxon>
        <taxon>Bacteroidota</taxon>
        <taxon>Flavobacteriia</taxon>
        <taxon>Flavobacteriales</taxon>
        <taxon>Flavobacteriaceae</taxon>
        <taxon>Gillisia</taxon>
    </lineage>
</organism>
<reference evidence="3 4" key="1">
    <citation type="submission" date="2019-08" db="EMBL/GenBank/DDBJ databases">
        <title>Genome sequence of Gillisia hiemivivida IC154 (type strain).</title>
        <authorList>
            <person name="Bowman J.P."/>
        </authorList>
    </citation>
    <scope>NUCLEOTIDE SEQUENCE [LARGE SCALE GENOMIC DNA]</scope>
    <source>
        <strain evidence="3 4">IC154</strain>
    </source>
</reference>
<keyword evidence="4" id="KW-1185">Reference proteome</keyword>
<evidence type="ECO:0000259" key="2">
    <source>
        <dbReference type="SMART" id="SM00645"/>
    </source>
</evidence>
<proteinExistence type="inferred from homology"/>
<gene>
    <name evidence="3" type="ORF">ES724_14810</name>
</gene>
<evidence type="ECO:0000313" key="4">
    <source>
        <dbReference type="Proteomes" id="UP000321367"/>
    </source>
</evidence>
<protein>
    <submittedName>
        <fullName evidence="3">C1 family peptidase</fullName>
    </submittedName>
</protein>
<dbReference type="GO" id="GO:0006508">
    <property type="term" value="P:proteolysis"/>
    <property type="evidence" value="ECO:0007669"/>
    <property type="project" value="InterPro"/>
</dbReference>
<dbReference type="InterPro" id="IPR038765">
    <property type="entry name" value="Papain-like_cys_pep_sf"/>
</dbReference>